<dbReference type="CDD" id="cd07570">
    <property type="entry name" value="GAT_Gln-NAD-synth"/>
    <property type="match status" value="1"/>
</dbReference>
<dbReference type="SUPFAM" id="SSF52402">
    <property type="entry name" value="Adenine nucleotide alpha hydrolases-like"/>
    <property type="match status" value="1"/>
</dbReference>
<dbReference type="GO" id="GO:0004359">
    <property type="term" value="F:glutaminase activity"/>
    <property type="evidence" value="ECO:0007669"/>
    <property type="project" value="InterPro"/>
</dbReference>
<sequence length="546" mass="60980">MNIALAQINVHVGNFDANLAKMLDYTARAKAQGADIVVFPELATVGYPPRDFLEFDDFVEKAEAVIQELAKAADGIAIVVGSITRNPVVEGKDLYNSAYFLANGRVQNIQHKTLLPTYDIFDEYRYFEPAHEWGVVRYMDKTIALVVCEDSWNVGNENPLYKINPMDMMMEHKPDLIINVSASPFAYDHAANRIEVMQTNCKLYNLPMYYVNHVGAQTEVLFDGGSLVLHADGTVIDEMPYFKESMRIYNTEEVKSKDNVSGEEPKDKMTLIHDGIVTGIKNYFGKLGFKRAILGLSGGIDSALVAVLAARALGPENVRCILLPSQYSSDHSVNDARELAQNLGCQYDIIPIEGIYDAYMDVLKPHFWGKDEGLAEENLQARARGMLLMAFSNKFGNILLNTSNKSEMAVGYGTLYGDMCGGLSVIGDVYKTECFELARYINKDGEVIPDNIITKPPSAELKPDQFDSDSLPPYDQLDAVLYQYIECTKSPQDIIGMGFDEALVKRTLRLVNINEFKRYQTAPVLRVSSKSFGMGRRMPIVAKYLN</sequence>
<evidence type="ECO:0000313" key="11">
    <source>
        <dbReference type="EMBL" id="TXF90559.1"/>
    </source>
</evidence>
<dbReference type="PANTHER" id="PTHR23090">
    <property type="entry name" value="NH 3 /GLUTAMINE-DEPENDENT NAD + SYNTHETASE"/>
    <property type="match status" value="1"/>
</dbReference>
<dbReference type="EMBL" id="VOXD01000006">
    <property type="protein sequence ID" value="TXF90559.1"/>
    <property type="molecule type" value="Genomic_DNA"/>
</dbReference>
<comment type="catalytic activity">
    <reaction evidence="7 8">
        <text>deamido-NAD(+) + L-glutamine + ATP + H2O = L-glutamate + AMP + diphosphate + NAD(+) + H(+)</text>
        <dbReference type="Rhea" id="RHEA:24384"/>
        <dbReference type="ChEBI" id="CHEBI:15377"/>
        <dbReference type="ChEBI" id="CHEBI:15378"/>
        <dbReference type="ChEBI" id="CHEBI:29985"/>
        <dbReference type="ChEBI" id="CHEBI:30616"/>
        <dbReference type="ChEBI" id="CHEBI:33019"/>
        <dbReference type="ChEBI" id="CHEBI:57540"/>
        <dbReference type="ChEBI" id="CHEBI:58359"/>
        <dbReference type="ChEBI" id="CHEBI:58437"/>
        <dbReference type="ChEBI" id="CHEBI:456215"/>
        <dbReference type="EC" id="6.3.5.1"/>
    </reaction>
</comment>
<evidence type="ECO:0000256" key="3">
    <source>
        <dbReference type="ARBA" id="ARBA00022598"/>
    </source>
</evidence>
<dbReference type="InterPro" id="IPR014445">
    <property type="entry name" value="Gln-dep_NAD_synthase"/>
</dbReference>
<dbReference type="NCBIfam" id="TIGR00552">
    <property type="entry name" value="nadE"/>
    <property type="match status" value="1"/>
</dbReference>
<dbReference type="FunFam" id="3.40.50.620:FF:000106">
    <property type="entry name" value="Glutamine-dependent NAD(+) synthetase"/>
    <property type="match status" value="1"/>
</dbReference>
<comment type="caution">
    <text evidence="11">The sequence shown here is derived from an EMBL/GenBank/DDBJ whole genome shotgun (WGS) entry which is preliminary data.</text>
</comment>
<dbReference type="PIRSF" id="PIRSF006630">
    <property type="entry name" value="NADS_GAT"/>
    <property type="match status" value="1"/>
</dbReference>
<dbReference type="InterPro" id="IPR022310">
    <property type="entry name" value="NAD/GMP_synthase"/>
</dbReference>
<dbReference type="NCBIfam" id="NF010588">
    <property type="entry name" value="PRK13981.1"/>
    <property type="match status" value="1"/>
</dbReference>
<comment type="function">
    <text evidence="7">Catalyzes the ATP-dependent amidation of deamido-NAD to form NAD. Uses L-glutamine as a nitrogen source.</text>
</comment>
<dbReference type="Gene3D" id="3.40.50.620">
    <property type="entry name" value="HUPs"/>
    <property type="match status" value="1"/>
</dbReference>
<feature type="active site" description="For glutaminase activity" evidence="7">
    <location>
        <position position="112"/>
    </location>
</feature>
<dbReference type="AlphaFoldDB" id="A0A5C7FV79"/>
<evidence type="ECO:0000256" key="9">
    <source>
        <dbReference type="RuleBase" id="RU003811"/>
    </source>
</evidence>
<protein>
    <recommendedName>
        <fullName evidence="7 8">Glutamine-dependent NAD(+) synthetase</fullName>
        <ecNumber evidence="7 8">6.3.5.1</ecNumber>
    </recommendedName>
    <alternativeName>
        <fullName evidence="7 8">NAD(+) synthase [glutamine-hydrolyzing]</fullName>
    </alternativeName>
</protein>
<dbReference type="InterPro" id="IPR014729">
    <property type="entry name" value="Rossmann-like_a/b/a_fold"/>
</dbReference>
<dbReference type="UniPathway" id="UPA00253">
    <property type="reaction ID" value="UER00334"/>
</dbReference>
<dbReference type="HAMAP" id="MF_02090">
    <property type="entry name" value="NadE_glutamine_dep"/>
    <property type="match status" value="1"/>
</dbReference>
<dbReference type="GO" id="GO:0005524">
    <property type="term" value="F:ATP binding"/>
    <property type="evidence" value="ECO:0007669"/>
    <property type="project" value="UniProtKB-UniRule"/>
</dbReference>
<dbReference type="GO" id="GO:0008795">
    <property type="term" value="F:NAD+ synthase activity"/>
    <property type="evidence" value="ECO:0007669"/>
    <property type="project" value="UniProtKB-UniRule"/>
</dbReference>
<dbReference type="InterPro" id="IPR003694">
    <property type="entry name" value="NAD_synthase"/>
</dbReference>
<comment type="similarity">
    <text evidence="9">Belongs to the NAD synthetase family.</text>
</comment>
<feature type="domain" description="CN hydrolase" evidence="10">
    <location>
        <begin position="1"/>
        <end position="256"/>
    </location>
</feature>
<evidence type="ECO:0000313" key="12">
    <source>
        <dbReference type="Proteomes" id="UP000321907"/>
    </source>
</evidence>
<dbReference type="OrthoDB" id="9803818at2"/>
<dbReference type="EC" id="6.3.5.1" evidence="7 8"/>
<comment type="similarity">
    <text evidence="2 7 8">In the C-terminal section; belongs to the NAD synthetase family.</text>
</comment>
<evidence type="ECO:0000256" key="7">
    <source>
        <dbReference type="HAMAP-Rule" id="MF_02090"/>
    </source>
</evidence>
<comment type="caution">
    <text evidence="7">Lacks conserved residue(s) required for the propagation of feature annotation.</text>
</comment>
<name>A0A5C7FV79_9BACT</name>
<feature type="active site" description="Nucleophile; for glutaminase activity" evidence="7">
    <location>
        <position position="148"/>
    </location>
</feature>
<dbReference type="GO" id="GO:0003952">
    <property type="term" value="F:NAD+ synthase (glutamine-hydrolyzing) activity"/>
    <property type="evidence" value="ECO:0007669"/>
    <property type="project" value="UniProtKB-UniRule"/>
</dbReference>
<keyword evidence="12" id="KW-1185">Reference proteome</keyword>
<accession>A0A5C7FV79</accession>
<dbReference type="PROSITE" id="PS50263">
    <property type="entry name" value="CN_HYDROLASE"/>
    <property type="match status" value="1"/>
</dbReference>
<feature type="binding site" evidence="7">
    <location>
        <begin position="295"/>
        <end position="302"/>
    </location>
    <ligand>
        <name>ATP</name>
        <dbReference type="ChEBI" id="CHEBI:30616"/>
    </ligand>
</feature>
<keyword evidence="3 7" id="KW-0436">Ligase</keyword>
<dbReference type="GO" id="GO:0005737">
    <property type="term" value="C:cytoplasm"/>
    <property type="evidence" value="ECO:0007669"/>
    <property type="project" value="InterPro"/>
</dbReference>
<feature type="binding site" evidence="7">
    <location>
        <position position="402"/>
    </location>
    <ligand>
        <name>ATP</name>
        <dbReference type="ChEBI" id="CHEBI:30616"/>
    </ligand>
</feature>
<evidence type="ECO:0000256" key="8">
    <source>
        <dbReference type="PIRNR" id="PIRNR006630"/>
    </source>
</evidence>
<feature type="binding site" evidence="7">
    <location>
        <position position="378"/>
    </location>
    <ligand>
        <name>deamido-NAD(+)</name>
        <dbReference type="ChEBI" id="CHEBI:58437"/>
        <note>ligand shared between two neighboring subunits</note>
    </ligand>
</feature>
<keyword evidence="6 7" id="KW-0520">NAD</keyword>
<feature type="binding site" evidence="7">
    <location>
        <position position="407"/>
    </location>
    <ligand>
        <name>deamido-NAD(+)</name>
        <dbReference type="ChEBI" id="CHEBI:58437"/>
        <note>ligand shared between two neighboring subunits</note>
    </ligand>
</feature>
<feature type="binding site" evidence="7">
    <location>
        <position position="183"/>
    </location>
    <ligand>
        <name>L-glutamine</name>
        <dbReference type="ChEBI" id="CHEBI:58359"/>
    </ligand>
</feature>
<dbReference type="Pfam" id="PF02540">
    <property type="entry name" value="NAD_synthase"/>
    <property type="match status" value="1"/>
</dbReference>
<keyword evidence="4 7" id="KW-0547">Nucleotide-binding</keyword>
<dbReference type="InterPro" id="IPR003010">
    <property type="entry name" value="C-N_Hydrolase"/>
</dbReference>
<gene>
    <name evidence="7" type="primary">nadE</name>
    <name evidence="11" type="ORF">FUA23_05530</name>
</gene>
<evidence type="ECO:0000256" key="6">
    <source>
        <dbReference type="ARBA" id="ARBA00023027"/>
    </source>
</evidence>
<dbReference type="SUPFAM" id="SSF56317">
    <property type="entry name" value="Carbon-nitrogen hydrolase"/>
    <property type="match status" value="1"/>
</dbReference>
<evidence type="ECO:0000256" key="4">
    <source>
        <dbReference type="ARBA" id="ARBA00022741"/>
    </source>
</evidence>
<comment type="pathway">
    <text evidence="1 7 8">Cofactor biosynthesis; NAD(+) biosynthesis; NAD(+) from deamido-NAD(+) (L-Gln route): step 1/1.</text>
</comment>
<evidence type="ECO:0000256" key="1">
    <source>
        <dbReference type="ARBA" id="ARBA00005188"/>
    </source>
</evidence>
<dbReference type="GO" id="GO:0009435">
    <property type="term" value="P:NAD+ biosynthetic process"/>
    <property type="evidence" value="ECO:0007669"/>
    <property type="project" value="UniProtKB-UniRule"/>
</dbReference>
<proteinExistence type="inferred from homology"/>
<reference evidence="11 12" key="1">
    <citation type="submission" date="2019-08" db="EMBL/GenBank/DDBJ databases">
        <title>Lewinella sp. strain SSH13 Genome sequencing and assembly.</title>
        <authorList>
            <person name="Kim I."/>
        </authorList>
    </citation>
    <scope>NUCLEOTIDE SEQUENCE [LARGE SCALE GENOMIC DNA]</scope>
    <source>
        <strain evidence="11 12">SSH13</strain>
    </source>
</reference>
<dbReference type="Proteomes" id="UP000321907">
    <property type="component" value="Unassembled WGS sequence"/>
</dbReference>
<dbReference type="Gene3D" id="3.60.110.10">
    <property type="entry name" value="Carbon-nitrogen hydrolase"/>
    <property type="match status" value="1"/>
</dbReference>
<dbReference type="InterPro" id="IPR036526">
    <property type="entry name" value="C-N_Hydrolase_sf"/>
</dbReference>
<evidence type="ECO:0000259" key="10">
    <source>
        <dbReference type="PROSITE" id="PS50263"/>
    </source>
</evidence>
<dbReference type="RefSeq" id="WP_147929731.1">
    <property type="nucleotide sequence ID" value="NZ_VOXD01000006.1"/>
</dbReference>
<feature type="binding site" evidence="7">
    <location>
        <position position="517"/>
    </location>
    <ligand>
        <name>deamido-NAD(+)</name>
        <dbReference type="ChEBI" id="CHEBI:58437"/>
        <note>ligand shared between two neighboring subunits</note>
    </ligand>
</feature>
<evidence type="ECO:0000256" key="2">
    <source>
        <dbReference type="ARBA" id="ARBA00007145"/>
    </source>
</evidence>
<keyword evidence="5 7" id="KW-0067">ATP-binding</keyword>
<feature type="binding site" evidence="7">
    <location>
        <position position="118"/>
    </location>
    <ligand>
        <name>L-glutamine</name>
        <dbReference type="ChEBI" id="CHEBI:58359"/>
    </ligand>
</feature>
<dbReference type="CDD" id="cd00553">
    <property type="entry name" value="NAD_synthase"/>
    <property type="match status" value="1"/>
</dbReference>
<organism evidence="11 12">
    <name type="scientific">Neolewinella aurantiaca</name>
    <dbReference type="NCBI Taxonomy" id="2602767"/>
    <lineage>
        <taxon>Bacteria</taxon>
        <taxon>Pseudomonadati</taxon>
        <taxon>Bacteroidota</taxon>
        <taxon>Saprospiria</taxon>
        <taxon>Saprospirales</taxon>
        <taxon>Lewinellaceae</taxon>
        <taxon>Neolewinella</taxon>
    </lineage>
</organism>
<feature type="active site" description="Proton acceptor; for glutaminase activity" evidence="7">
    <location>
        <position position="41"/>
    </location>
</feature>
<dbReference type="PANTHER" id="PTHR23090:SF9">
    <property type="entry name" value="GLUTAMINE-DEPENDENT NAD(+) SYNTHETASE"/>
    <property type="match status" value="1"/>
</dbReference>
<dbReference type="Pfam" id="PF00795">
    <property type="entry name" value="CN_hydrolase"/>
    <property type="match status" value="1"/>
</dbReference>
<evidence type="ECO:0000256" key="5">
    <source>
        <dbReference type="ARBA" id="ARBA00022840"/>
    </source>
</evidence>